<feature type="transmembrane region" description="Helical" evidence="1">
    <location>
        <begin position="32"/>
        <end position="51"/>
    </location>
</feature>
<keyword evidence="1" id="KW-0472">Membrane</keyword>
<dbReference type="GeneID" id="22475459"/>
<organism evidence="2 3">
    <name type="scientific">Escherichia phage Av-05</name>
    <dbReference type="NCBI Taxonomy" id="1527519"/>
    <lineage>
        <taxon>Viruses</taxon>
        <taxon>Duplodnaviria</taxon>
        <taxon>Heunggongvirae</taxon>
        <taxon>Uroviricota</taxon>
        <taxon>Caudoviricetes</taxon>
        <taxon>Vequintavirinae</taxon>
        <taxon>Avunavirus</taxon>
        <taxon>Avunavirus Av05</taxon>
    </lineage>
</organism>
<evidence type="ECO:0000256" key="1">
    <source>
        <dbReference type="SAM" id="Phobius"/>
    </source>
</evidence>
<keyword evidence="1" id="KW-0812">Transmembrane</keyword>
<keyword evidence="1" id="KW-1133">Transmembrane helix</keyword>
<keyword evidence="3" id="KW-1185">Reference proteome</keyword>
<name>A0A076G605_9CAUD</name>
<dbReference type="Proteomes" id="UP000028961">
    <property type="component" value="Segment"/>
</dbReference>
<evidence type="ECO:0000313" key="3">
    <source>
        <dbReference type="Proteomes" id="UP000028961"/>
    </source>
</evidence>
<accession>A0A076G605</accession>
<dbReference type="KEGG" id="vg:22475459"/>
<dbReference type="RefSeq" id="YP_009111192.1">
    <property type="nucleotide sequence ID" value="NC_025830.1"/>
</dbReference>
<reference evidence="2 3" key="1">
    <citation type="journal article" date="2015" name="Genome Announc.">
        <title>Genomic Analysis of Broad-Host-Range Enterobacteriophage Av-05.</title>
        <authorList>
            <person name="Amarillas L."/>
            <person name="Lopez-Cuevas O."/>
            <person name="Leon-Felix J."/>
            <person name="Castro-Del Campo N."/>
            <person name="Gerba C.P."/>
            <person name="Chaidez C."/>
        </authorList>
    </citation>
    <scope>NUCLEOTIDE SEQUENCE [LARGE SCALE GENOMIC DNA]</scope>
</reference>
<proteinExistence type="predicted"/>
<dbReference type="EMBL" id="KM190144">
    <property type="protein sequence ID" value="AII27661.1"/>
    <property type="molecule type" value="Genomic_DNA"/>
</dbReference>
<evidence type="ECO:0000313" key="2">
    <source>
        <dbReference type="EMBL" id="AII27661.1"/>
    </source>
</evidence>
<gene>
    <name evidence="2" type="ORF">Av05_00118</name>
</gene>
<sequence length="54" mass="5780">MKELLWAFLFTLVSVPVALVMAGLPVHKGLLFAGHIGAFIMGLLTCLQVVAKDV</sequence>
<protein>
    <submittedName>
        <fullName evidence="2">Uncharacterized protein</fullName>
    </submittedName>
</protein>